<dbReference type="GO" id="GO:0007155">
    <property type="term" value="P:cell adhesion"/>
    <property type="evidence" value="ECO:0007669"/>
    <property type="project" value="InterPro"/>
</dbReference>
<protein>
    <submittedName>
        <fullName evidence="14">Lymphatic vessel endothelial hyaluronic receptor 1a</fullName>
    </submittedName>
</protein>
<evidence type="ECO:0000313" key="15">
    <source>
        <dbReference type="Proteomes" id="UP000265020"/>
    </source>
</evidence>
<dbReference type="Ensembl" id="ENSCVAT00000022973.1">
    <property type="protein sequence ID" value="ENSCVAP00000029730.1"/>
    <property type="gene ID" value="ENSCVAG00000017729.1"/>
</dbReference>
<dbReference type="RefSeq" id="XP_015238916.1">
    <property type="nucleotide sequence ID" value="XM_015383430.1"/>
</dbReference>
<feature type="transmembrane region" description="Helical" evidence="11">
    <location>
        <begin position="206"/>
        <end position="226"/>
    </location>
</feature>
<dbReference type="PROSITE" id="PS50963">
    <property type="entry name" value="LINK_2"/>
    <property type="match status" value="1"/>
</dbReference>
<dbReference type="GO" id="GO:0005886">
    <property type="term" value="C:plasma membrane"/>
    <property type="evidence" value="ECO:0007669"/>
    <property type="project" value="TreeGrafter"/>
</dbReference>
<evidence type="ECO:0000256" key="1">
    <source>
        <dbReference type="ARBA" id="ARBA00004167"/>
    </source>
</evidence>
<keyword evidence="6 9" id="KW-1015">Disulfide bond</keyword>
<dbReference type="STRING" id="28743.ENSCVAP00000029730"/>
<evidence type="ECO:0000256" key="10">
    <source>
        <dbReference type="SAM" id="MobiDB-lite"/>
    </source>
</evidence>
<feature type="compositionally biased region" description="Low complexity" evidence="10">
    <location>
        <begin position="158"/>
        <end position="181"/>
    </location>
</feature>
<feature type="region of interest" description="Disordered" evidence="10">
    <location>
        <begin position="150"/>
        <end position="185"/>
    </location>
</feature>
<reference evidence="14" key="1">
    <citation type="submission" date="2025-08" db="UniProtKB">
        <authorList>
            <consortium name="Ensembl"/>
        </authorList>
    </citation>
    <scope>IDENTIFICATION</scope>
</reference>
<keyword evidence="2 11" id="KW-0812">Transmembrane</keyword>
<dbReference type="InterPro" id="IPR000538">
    <property type="entry name" value="Link_dom"/>
</dbReference>
<keyword evidence="5 11" id="KW-0472">Membrane</keyword>
<dbReference type="GeneTree" id="ENSGT00530000063822"/>
<dbReference type="Gene3D" id="3.10.100.10">
    <property type="entry name" value="Mannose-Binding Protein A, subunit A"/>
    <property type="match status" value="1"/>
</dbReference>
<dbReference type="PANTHER" id="PTHR10225:SF2">
    <property type="entry name" value="LYMPHATIC VESSEL ENDOTHELIAL HYALURONIC ACID RECEPTOR 1"/>
    <property type="match status" value="1"/>
</dbReference>
<reference evidence="14" key="2">
    <citation type="submission" date="2025-09" db="UniProtKB">
        <authorList>
            <consortium name="Ensembl"/>
        </authorList>
    </citation>
    <scope>IDENTIFICATION</scope>
</reference>
<sequence length="283" mass="30870">MNIIWLCIPSLLGFSLVSSDQTESNFRVFPAAGHSIGGVLQVSFLGNGNQHQYAFNASEARKVCQDLGLSIASKAQVEDALSRGLETCRFGWTDEQIAVIPRIHALVNCGQNKTGVVPWRASVTTLFDVFCFNETDALIQLKDAVTDNPLSTTDHTHSANSTLTAQSTSSSSTHPPFSTTNPETINNEVEPARFSSHTQSSPAAKVVLITCICGILLATIAVLAYLKLGRHCYLHSEQKMQQQQDCPQTEEWISVKTITETKEKEVQEDQRIDVGNLTTSGAE</sequence>
<evidence type="ECO:0000256" key="3">
    <source>
        <dbReference type="ARBA" id="ARBA00022729"/>
    </source>
</evidence>
<evidence type="ECO:0000256" key="4">
    <source>
        <dbReference type="ARBA" id="ARBA00022989"/>
    </source>
</evidence>
<evidence type="ECO:0000256" key="8">
    <source>
        <dbReference type="ARBA" id="ARBA00023180"/>
    </source>
</evidence>
<dbReference type="SMART" id="SM00445">
    <property type="entry name" value="LINK"/>
    <property type="match status" value="1"/>
</dbReference>
<dbReference type="InterPro" id="IPR016187">
    <property type="entry name" value="CTDL_fold"/>
</dbReference>
<dbReference type="SUPFAM" id="SSF56436">
    <property type="entry name" value="C-type lectin-like"/>
    <property type="match status" value="1"/>
</dbReference>
<keyword evidence="4 11" id="KW-1133">Transmembrane helix</keyword>
<evidence type="ECO:0000256" key="2">
    <source>
        <dbReference type="ARBA" id="ARBA00022692"/>
    </source>
</evidence>
<dbReference type="PANTHER" id="PTHR10225">
    <property type="entry name" value="HYALURONAN RECEPTOR"/>
    <property type="match status" value="1"/>
</dbReference>
<name>A0A3Q2GMT2_CYPVA</name>
<dbReference type="GO" id="GO:0004888">
    <property type="term" value="F:transmembrane signaling receptor activity"/>
    <property type="evidence" value="ECO:0007669"/>
    <property type="project" value="TreeGrafter"/>
</dbReference>
<dbReference type="AlphaFoldDB" id="A0A3Q2GMT2"/>
<evidence type="ECO:0000256" key="12">
    <source>
        <dbReference type="SAM" id="SignalP"/>
    </source>
</evidence>
<dbReference type="GeneID" id="107090184"/>
<feature type="chain" id="PRO_5018633034" evidence="12">
    <location>
        <begin position="20"/>
        <end position="283"/>
    </location>
</feature>
<organism evidence="14 15">
    <name type="scientific">Cyprinodon variegatus</name>
    <name type="common">Sheepshead minnow</name>
    <dbReference type="NCBI Taxonomy" id="28743"/>
    <lineage>
        <taxon>Eukaryota</taxon>
        <taxon>Metazoa</taxon>
        <taxon>Chordata</taxon>
        <taxon>Craniata</taxon>
        <taxon>Vertebrata</taxon>
        <taxon>Euteleostomi</taxon>
        <taxon>Actinopterygii</taxon>
        <taxon>Neopterygii</taxon>
        <taxon>Teleostei</taxon>
        <taxon>Neoteleostei</taxon>
        <taxon>Acanthomorphata</taxon>
        <taxon>Ovalentaria</taxon>
        <taxon>Atherinomorphae</taxon>
        <taxon>Cyprinodontiformes</taxon>
        <taxon>Cyprinodontidae</taxon>
        <taxon>Cyprinodon</taxon>
    </lineage>
</organism>
<dbReference type="GO" id="GO:0005540">
    <property type="term" value="F:hyaluronic acid binding"/>
    <property type="evidence" value="ECO:0007669"/>
    <property type="project" value="InterPro"/>
</dbReference>
<keyword evidence="15" id="KW-1185">Reference proteome</keyword>
<proteinExistence type="predicted"/>
<accession>A0A3Q2GMT2</accession>
<dbReference type="Pfam" id="PF00193">
    <property type="entry name" value="Xlink"/>
    <property type="match status" value="1"/>
</dbReference>
<feature type="disulfide bond" evidence="9">
    <location>
        <begin position="88"/>
        <end position="109"/>
    </location>
</feature>
<comment type="caution">
    <text evidence="9">Lacks conserved residue(s) required for the propagation of feature annotation.</text>
</comment>
<dbReference type="Proteomes" id="UP000265020">
    <property type="component" value="Unassembled WGS sequence"/>
</dbReference>
<evidence type="ECO:0000256" key="6">
    <source>
        <dbReference type="ARBA" id="ARBA00023157"/>
    </source>
</evidence>
<dbReference type="CTD" id="560618"/>
<dbReference type="PROSITE" id="PS01241">
    <property type="entry name" value="LINK_1"/>
    <property type="match status" value="1"/>
</dbReference>
<keyword evidence="8" id="KW-0325">Glycoprotein</keyword>
<dbReference type="OMA" id="HAFPETH"/>
<dbReference type="OrthoDB" id="9938473at2759"/>
<evidence type="ECO:0000256" key="5">
    <source>
        <dbReference type="ARBA" id="ARBA00023136"/>
    </source>
</evidence>
<evidence type="ECO:0000259" key="13">
    <source>
        <dbReference type="PROSITE" id="PS50963"/>
    </source>
</evidence>
<dbReference type="KEGG" id="cvg:107090184"/>
<keyword evidence="3 12" id="KW-0732">Signal</keyword>
<dbReference type="InterPro" id="IPR043210">
    <property type="entry name" value="CD44_antigen-like"/>
</dbReference>
<evidence type="ECO:0000256" key="7">
    <source>
        <dbReference type="ARBA" id="ARBA00023170"/>
    </source>
</evidence>
<evidence type="ECO:0000256" key="11">
    <source>
        <dbReference type="SAM" id="Phobius"/>
    </source>
</evidence>
<evidence type="ECO:0000313" key="14">
    <source>
        <dbReference type="Ensembl" id="ENSCVAP00000029730.1"/>
    </source>
</evidence>
<feature type="signal peptide" evidence="12">
    <location>
        <begin position="1"/>
        <end position="19"/>
    </location>
</feature>
<feature type="domain" description="Link" evidence="13">
    <location>
        <begin position="42"/>
        <end position="133"/>
    </location>
</feature>
<feature type="region of interest" description="Disordered" evidence="10">
    <location>
        <begin position="264"/>
        <end position="283"/>
    </location>
</feature>
<keyword evidence="7" id="KW-0675">Receptor</keyword>
<dbReference type="InterPro" id="IPR016186">
    <property type="entry name" value="C-type_lectin-like/link_sf"/>
</dbReference>
<evidence type="ECO:0000256" key="9">
    <source>
        <dbReference type="PROSITE-ProRule" id="PRU00323"/>
    </source>
</evidence>
<comment type="subcellular location">
    <subcellularLocation>
        <location evidence="1">Membrane</location>
        <topology evidence="1">Single-pass membrane protein</topology>
    </subcellularLocation>
</comment>